<dbReference type="GeneID" id="63766294"/>
<evidence type="ECO:0000256" key="6">
    <source>
        <dbReference type="SAM" id="MobiDB-lite"/>
    </source>
</evidence>
<dbReference type="RefSeq" id="XP_040695685.1">
    <property type="nucleotide sequence ID" value="XM_040850221.1"/>
</dbReference>
<feature type="region of interest" description="Disordered" evidence="6">
    <location>
        <begin position="333"/>
        <end position="352"/>
    </location>
</feature>
<dbReference type="AlphaFoldDB" id="A0A1L9SXJ4"/>
<dbReference type="Pfam" id="PF04082">
    <property type="entry name" value="Fungal_trans"/>
    <property type="match status" value="1"/>
</dbReference>
<dbReference type="PROSITE" id="PS50048">
    <property type="entry name" value="ZN2_CY6_FUNGAL_2"/>
    <property type="match status" value="1"/>
</dbReference>
<accession>A0A1L9SXJ4</accession>
<dbReference type="Pfam" id="PF00172">
    <property type="entry name" value="Zn_clus"/>
    <property type="match status" value="1"/>
</dbReference>
<evidence type="ECO:0000256" key="5">
    <source>
        <dbReference type="ARBA" id="ARBA00023242"/>
    </source>
</evidence>
<sequence length="647" mass="73045">MLADSNPGPRLTADPSTPSSKVPIPRASQFRSPGNGRVRKACIDCRKHKTKCNGHHPCSRCASLGITCVYADGRREIIDSRLEKLEKQVQAYDRLLKEFQPRLDNQDRDLIAETPAQDKGLQAIGFIGAPAEISWIRDLHHILENDLPFLDREQSNKSQSLKSACYFLDNEDLVLDPSIDPYGRPPHKIADKLLDCYFFAVHPSFPIIAKIPFMHQYEIYYTQSEPQSTRLWLTILNLVFALAAIFAQLASKPWVCEADTPMTSFTRAWNLSFNENYVLEHPNLQRVQVDGLMAFVLMSLGHVNRSWRACGVAVRSAIALGINMRSKSEATSNIKGVPNTLSKMTGRPTSAPDRFSTAPLPIPFDEEQLREPVASRLLADFNARSRYMQALVFQQRARSAADDSPVLDHQSSLPVQSVVTPGYSLYFLYFVDLAMIMRRAIDSLYSPGSARRSWRATCAAIMDLIQETDEWLSRVPPVFQFKVRHPSTDFERQKYGLAFLFYSLRITVGRLSLCCSERQYSRNKASVPGHRNFATICIDSVSELLDLLPDKPDAVWLVQVSPWWCIAHYLTEAVAILLTEMEFCIPCHVDRASRIRPRLEKGLDWLYSLGSINVTVRRAWGVSNNAYNHLVISEGIRRVSSAGSCSV</sequence>
<reference evidence="9" key="1">
    <citation type="journal article" date="2017" name="Genome Biol.">
        <title>Comparative genomics reveals high biological diversity and specific adaptations in the industrially and medically important fungal genus Aspergillus.</title>
        <authorList>
            <person name="de Vries R.P."/>
            <person name="Riley R."/>
            <person name="Wiebenga A."/>
            <person name="Aguilar-Osorio G."/>
            <person name="Amillis S."/>
            <person name="Uchima C.A."/>
            <person name="Anderluh G."/>
            <person name="Asadollahi M."/>
            <person name="Askin M."/>
            <person name="Barry K."/>
            <person name="Battaglia E."/>
            <person name="Bayram O."/>
            <person name="Benocci T."/>
            <person name="Braus-Stromeyer S.A."/>
            <person name="Caldana C."/>
            <person name="Canovas D."/>
            <person name="Cerqueira G.C."/>
            <person name="Chen F."/>
            <person name="Chen W."/>
            <person name="Choi C."/>
            <person name="Clum A."/>
            <person name="Dos Santos R.A."/>
            <person name="Damasio A.R."/>
            <person name="Diallinas G."/>
            <person name="Emri T."/>
            <person name="Fekete E."/>
            <person name="Flipphi M."/>
            <person name="Freyberg S."/>
            <person name="Gallo A."/>
            <person name="Gournas C."/>
            <person name="Habgood R."/>
            <person name="Hainaut M."/>
            <person name="Harispe M.L."/>
            <person name="Henrissat B."/>
            <person name="Hilden K.S."/>
            <person name="Hope R."/>
            <person name="Hossain A."/>
            <person name="Karabika E."/>
            <person name="Karaffa L."/>
            <person name="Karanyi Z."/>
            <person name="Krasevec N."/>
            <person name="Kuo A."/>
            <person name="Kusch H."/>
            <person name="LaButti K."/>
            <person name="Lagendijk E.L."/>
            <person name="Lapidus A."/>
            <person name="Levasseur A."/>
            <person name="Lindquist E."/>
            <person name="Lipzen A."/>
            <person name="Logrieco A.F."/>
            <person name="MacCabe A."/>
            <person name="Maekelae M.R."/>
            <person name="Malavazi I."/>
            <person name="Melin P."/>
            <person name="Meyer V."/>
            <person name="Mielnichuk N."/>
            <person name="Miskei M."/>
            <person name="Molnar A.P."/>
            <person name="Mule G."/>
            <person name="Ngan C.Y."/>
            <person name="Orejas M."/>
            <person name="Orosz E."/>
            <person name="Ouedraogo J.P."/>
            <person name="Overkamp K.M."/>
            <person name="Park H.-S."/>
            <person name="Perrone G."/>
            <person name="Piumi F."/>
            <person name="Punt P.J."/>
            <person name="Ram A.F."/>
            <person name="Ramon A."/>
            <person name="Rauscher S."/>
            <person name="Record E."/>
            <person name="Riano-Pachon D.M."/>
            <person name="Robert V."/>
            <person name="Roehrig J."/>
            <person name="Ruller R."/>
            <person name="Salamov A."/>
            <person name="Salih N.S."/>
            <person name="Samson R.A."/>
            <person name="Sandor E."/>
            <person name="Sanguinetti M."/>
            <person name="Schuetze T."/>
            <person name="Sepcic K."/>
            <person name="Shelest E."/>
            <person name="Sherlock G."/>
            <person name="Sophianopoulou V."/>
            <person name="Squina F.M."/>
            <person name="Sun H."/>
            <person name="Susca A."/>
            <person name="Todd R.B."/>
            <person name="Tsang A."/>
            <person name="Unkles S.E."/>
            <person name="van de Wiele N."/>
            <person name="van Rossen-Uffink D."/>
            <person name="Oliveira J.V."/>
            <person name="Vesth T.C."/>
            <person name="Visser J."/>
            <person name="Yu J.-H."/>
            <person name="Zhou M."/>
            <person name="Andersen M.R."/>
            <person name="Archer D.B."/>
            <person name="Baker S.E."/>
            <person name="Benoit I."/>
            <person name="Brakhage A.A."/>
            <person name="Braus G.H."/>
            <person name="Fischer R."/>
            <person name="Frisvad J.C."/>
            <person name="Goldman G.H."/>
            <person name="Houbraken J."/>
            <person name="Oakley B."/>
            <person name="Pocsi I."/>
            <person name="Scazzocchio C."/>
            <person name="Seiboth B."/>
            <person name="vanKuyk P.A."/>
            <person name="Wortman J."/>
            <person name="Dyer P.S."/>
            <person name="Grigoriev I.V."/>
        </authorList>
    </citation>
    <scope>NUCLEOTIDE SEQUENCE [LARGE SCALE GENOMIC DNA]</scope>
    <source>
        <strain evidence="9">CBS 593.65</strain>
    </source>
</reference>
<keyword evidence="9" id="KW-1185">Reference proteome</keyword>
<keyword evidence="1" id="KW-0479">Metal-binding</keyword>
<keyword evidence="4" id="KW-0804">Transcription</keyword>
<dbReference type="InterPro" id="IPR053230">
    <property type="entry name" value="Trans_reg_galc"/>
</dbReference>
<dbReference type="VEuPathDB" id="FungiDB:ASPSYDRAFT_63100"/>
<keyword evidence="5" id="KW-0539">Nucleus</keyword>
<dbReference type="InterPro" id="IPR001138">
    <property type="entry name" value="Zn2Cys6_DnaBD"/>
</dbReference>
<feature type="region of interest" description="Disordered" evidence="6">
    <location>
        <begin position="1"/>
        <end position="36"/>
    </location>
</feature>
<dbReference type="GO" id="GO:0003677">
    <property type="term" value="F:DNA binding"/>
    <property type="evidence" value="ECO:0007669"/>
    <property type="project" value="UniProtKB-KW"/>
</dbReference>
<keyword evidence="2" id="KW-0805">Transcription regulation</keyword>
<dbReference type="GO" id="GO:0000981">
    <property type="term" value="F:DNA-binding transcription factor activity, RNA polymerase II-specific"/>
    <property type="evidence" value="ECO:0007669"/>
    <property type="project" value="InterPro"/>
</dbReference>
<proteinExistence type="predicted"/>
<dbReference type="OrthoDB" id="5296287at2759"/>
<evidence type="ECO:0000313" key="8">
    <source>
        <dbReference type="EMBL" id="OJJ51879.1"/>
    </source>
</evidence>
<dbReference type="EMBL" id="KV878616">
    <property type="protein sequence ID" value="OJJ51879.1"/>
    <property type="molecule type" value="Genomic_DNA"/>
</dbReference>
<dbReference type="PROSITE" id="PS00463">
    <property type="entry name" value="ZN2_CY6_FUNGAL_1"/>
    <property type="match status" value="1"/>
</dbReference>
<dbReference type="InterPro" id="IPR007219">
    <property type="entry name" value="XnlR_reg_dom"/>
</dbReference>
<dbReference type="Gene3D" id="4.10.240.10">
    <property type="entry name" value="Zn(2)-C6 fungal-type DNA-binding domain"/>
    <property type="match status" value="1"/>
</dbReference>
<evidence type="ECO:0000313" key="9">
    <source>
        <dbReference type="Proteomes" id="UP000184356"/>
    </source>
</evidence>
<dbReference type="Proteomes" id="UP000184356">
    <property type="component" value="Unassembled WGS sequence"/>
</dbReference>
<keyword evidence="3" id="KW-0238">DNA-binding</keyword>
<evidence type="ECO:0000256" key="1">
    <source>
        <dbReference type="ARBA" id="ARBA00022723"/>
    </source>
</evidence>
<evidence type="ECO:0000259" key="7">
    <source>
        <dbReference type="PROSITE" id="PS50048"/>
    </source>
</evidence>
<dbReference type="PANTHER" id="PTHR47654">
    <property type="entry name" value="ZN(II)2CYS6 TRANSCRIPTION FACTOR (EUROFUNG)-RELATED"/>
    <property type="match status" value="1"/>
</dbReference>
<dbReference type="GO" id="GO:0006351">
    <property type="term" value="P:DNA-templated transcription"/>
    <property type="evidence" value="ECO:0007669"/>
    <property type="project" value="InterPro"/>
</dbReference>
<feature type="domain" description="Zn(2)-C6 fungal-type" evidence="7">
    <location>
        <begin position="41"/>
        <end position="70"/>
    </location>
</feature>
<organism evidence="8 9">
    <name type="scientific">Aspergillus sydowii CBS 593.65</name>
    <dbReference type="NCBI Taxonomy" id="1036612"/>
    <lineage>
        <taxon>Eukaryota</taxon>
        <taxon>Fungi</taxon>
        <taxon>Dikarya</taxon>
        <taxon>Ascomycota</taxon>
        <taxon>Pezizomycotina</taxon>
        <taxon>Eurotiomycetes</taxon>
        <taxon>Eurotiomycetidae</taxon>
        <taxon>Eurotiales</taxon>
        <taxon>Aspergillaceae</taxon>
        <taxon>Aspergillus</taxon>
        <taxon>Aspergillus subgen. Nidulantes</taxon>
    </lineage>
</organism>
<dbReference type="CDD" id="cd12148">
    <property type="entry name" value="fungal_TF_MHR"/>
    <property type="match status" value="1"/>
</dbReference>
<dbReference type="GO" id="GO:0008270">
    <property type="term" value="F:zinc ion binding"/>
    <property type="evidence" value="ECO:0007669"/>
    <property type="project" value="InterPro"/>
</dbReference>
<evidence type="ECO:0000256" key="2">
    <source>
        <dbReference type="ARBA" id="ARBA00023015"/>
    </source>
</evidence>
<dbReference type="SUPFAM" id="SSF57701">
    <property type="entry name" value="Zn2/Cys6 DNA-binding domain"/>
    <property type="match status" value="1"/>
</dbReference>
<dbReference type="CDD" id="cd00067">
    <property type="entry name" value="GAL4"/>
    <property type="match status" value="1"/>
</dbReference>
<dbReference type="InterPro" id="IPR036864">
    <property type="entry name" value="Zn2-C6_fun-type_DNA-bd_sf"/>
</dbReference>
<evidence type="ECO:0000256" key="3">
    <source>
        <dbReference type="ARBA" id="ARBA00023125"/>
    </source>
</evidence>
<name>A0A1L9SXJ4_9EURO</name>
<protein>
    <recommendedName>
        <fullName evidence="7">Zn(2)-C6 fungal-type domain-containing protein</fullName>
    </recommendedName>
</protein>
<gene>
    <name evidence="8" type="ORF">ASPSYDRAFT_63100</name>
</gene>
<dbReference type="SMART" id="SM00066">
    <property type="entry name" value="GAL4"/>
    <property type="match status" value="1"/>
</dbReference>
<evidence type="ECO:0000256" key="4">
    <source>
        <dbReference type="ARBA" id="ARBA00023163"/>
    </source>
</evidence>
<dbReference type="PANTHER" id="PTHR47654:SF1">
    <property type="entry name" value="ZN(II)2CYS6 TRANSCRIPTION FACTOR (EUROFUNG)"/>
    <property type="match status" value="1"/>
</dbReference>
<feature type="compositionally biased region" description="Polar residues" evidence="6">
    <location>
        <begin position="333"/>
        <end position="343"/>
    </location>
</feature>